<keyword evidence="2" id="KW-0472">Membrane</keyword>
<keyword evidence="4" id="KW-1185">Reference proteome</keyword>
<evidence type="ECO:0000256" key="1">
    <source>
        <dbReference type="SAM" id="MobiDB-lite"/>
    </source>
</evidence>
<gene>
    <name evidence="3" type="ORF">SAMN04487926_102460</name>
</gene>
<dbReference type="Proteomes" id="UP000198900">
    <property type="component" value="Unassembled WGS sequence"/>
</dbReference>
<name>A0A7Z7FF46_9BURK</name>
<protein>
    <submittedName>
        <fullName evidence="3">Uncharacterized protein</fullName>
    </submittedName>
</protein>
<dbReference type="EMBL" id="FNDI01000002">
    <property type="protein sequence ID" value="SDH18687.1"/>
    <property type="molecule type" value="Genomic_DNA"/>
</dbReference>
<proteinExistence type="predicted"/>
<feature type="transmembrane region" description="Helical" evidence="2">
    <location>
        <begin position="56"/>
        <end position="74"/>
    </location>
</feature>
<reference evidence="3" key="1">
    <citation type="submission" date="2016-10" db="EMBL/GenBank/DDBJ databases">
        <authorList>
            <person name="Varghese N."/>
            <person name="Submissions S."/>
        </authorList>
    </citation>
    <scope>NUCLEOTIDE SEQUENCE [LARGE SCALE GENOMIC DNA]</scope>
    <source>
        <strain evidence="3">YR281</strain>
    </source>
</reference>
<accession>A0A7Z7FF46</accession>
<sequence>MGIASRALAVRQNLCGTFAVQAVWFFGFSLLLGGVVFAAQAVWLIWPLRWHPRYVFVARLVWFACSCAGIRASLACFTRRPCAGRHLLFFAAAKKSRQKKAARTASSCVCLRAPTGSYASHGNHVTHVRCQRIERAPHLLHAPALRHAVPDSPPPPRCQTVCRPWYCTRLTPDRIAQAFHPVRTPSCMPRQPTHSLPPGRRKPFAAASLSTGI</sequence>
<evidence type="ECO:0000256" key="2">
    <source>
        <dbReference type="SAM" id="Phobius"/>
    </source>
</evidence>
<evidence type="ECO:0000313" key="3">
    <source>
        <dbReference type="EMBL" id="SDH18687.1"/>
    </source>
</evidence>
<feature type="region of interest" description="Disordered" evidence="1">
    <location>
        <begin position="183"/>
        <end position="213"/>
    </location>
</feature>
<comment type="caution">
    <text evidence="3">The sequence shown here is derived from an EMBL/GenBank/DDBJ whole genome shotgun (WGS) entry which is preliminary data.</text>
</comment>
<keyword evidence="2" id="KW-1133">Transmembrane helix</keyword>
<evidence type="ECO:0000313" key="4">
    <source>
        <dbReference type="Proteomes" id="UP000198900"/>
    </source>
</evidence>
<keyword evidence="2" id="KW-0812">Transmembrane</keyword>
<organism evidence="3 4">
    <name type="scientific">Paraburkholderia steynii</name>
    <dbReference type="NCBI Taxonomy" id="1245441"/>
    <lineage>
        <taxon>Bacteria</taxon>
        <taxon>Pseudomonadati</taxon>
        <taxon>Pseudomonadota</taxon>
        <taxon>Betaproteobacteria</taxon>
        <taxon>Burkholderiales</taxon>
        <taxon>Burkholderiaceae</taxon>
        <taxon>Paraburkholderia</taxon>
    </lineage>
</organism>
<feature type="transmembrane region" description="Helical" evidence="2">
    <location>
        <begin position="22"/>
        <end position="44"/>
    </location>
</feature>
<dbReference type="AlphaFoldDB" id="A0A7Z7FF46"/>